<proteinExistence type="inferred from homology"/>
<dbReference type="PROSITE" id="PS51384">
    <property type="entry name" value="FAD_FR"/>
    <property type="match status" value="1"/>
</dbReference>
<feature type="binding site" evidence="10">
    <location>
        <begin position="11"/>
        <end position="16"/>
    </location>
    <ligand>
        <name>FMN</name>
        <dbReference type="ChEBI" id="CHEBI:58210"/>
    </ligand>
</feature>
<evidence type="ECO:0000313" key="13">
    <source>
        <dbReference type="EMBL" id="KAH3677021.1"/>
    </source>
</evidence>
<dbReference type="AlphaFoldDB" id="A0A9P8PRN7"/>
<feature type="binding site" evidence="10">
    <location>
        <position position="588"/>
    </location>
    <ligand>
        <name>FAD</name>
        <dbReference type="ChEBI" id="CHEBI:57692"/>
    </ligand>
</feature>
<evidence type="ECO:0000256" key="3">
    <source>
        <dbReference type="ARBA" id="ARBA00022490"/>
    </source>
</evidence>
<evidence type="ECO:0000259" key="11">
    <source>
        <dbReference type="PROSITE" id="PS50902"/>
    </source>
</evidence>
<keyword evidence="6 10" id="KW-0274">FAD</keyword>
<comment type="cofactor">
    <cofactor evidence="2 10">
        <name>FAD</name>
        <dbReference type="ChEBI" id="CHEBI:57692"/>
    </cofactor>
</comment>
<feature type="binding site" evidence="10">
    <location>
        <position position="451"/>
    </location>
    <ligand>
        <name>NADP(+)</name>
        <dbReference type="ChEBI" id="CHEBI:58349"/>
    </ligand>
</feature>
<feature type="binding site" evidence="10">
    <location>
        <begin position="58"/>
        <end position="61"/>
    </location>
    <ligand>
        <name>FMN</name>
        <dbReference type="ChEBI" id="CHEBI:58210"/>
    </ligand>
</feature>
<evidence type="ECO:0000256" key="1">
    <source>
        <dbReference type="ARBA" id="ARBA00001917"/>
    </source>
</evidence>
<dbReference type="InterPro" id="IPR008254">
    <property type="entry name" value="Flavodoxin/NO_synth"/>
</dbReference>
<comment type="similarity">
    <text evidence="10">Belongs to the NADPH-dependent diflavin oxidoreductase NDOR1 family.</text>
</comment>
<dbReference type="FunFam" id="1.20.990.10:FF:000008">
    <property type="entry name" value="NADPH-dependent diflavin oxidoreductase 1"/>
    <property type="match status" value="1"/>
</dbReference>
<dbReference type="FunFam" id="3.40.50.80:FF:000030">
    <property type="entry name" value="NADPH-dependent diflavin oxidoreductase 1"/>
    <property type="match status" value="1"/>
</dbReference>
<keyword evidence="8 10" id="KW-0560">Oxidoreductase</keyword>
<dbReference type="SUPFAM" id="SSF63380">
    <property type="entry name" value="Riboflavin synthase domain-like"/>
    <property type="match status" value="1"/>
</dbReference>
<dbReference type="InterPro" id="IPR029039">
    <property type="entry name" value="Flavoprotein-like_sf"/>
</dbReference>
<comment type="cofactor">
    <cofactor evidence="1 10">
        <name>FMN</name>
        <dbReference type="ChEBI" id="CHEBI:58210"/>
    </cofactor>
</comment>
<evidence type="ECO:0000256" key="7">
    <source>
        <dbReference type="ARBA" id="ARBA00022857"/>
    </source>
</evidence>
<dbReference type="GO" id="GO:0050660">
    <property type="term" value="F:flavin adenine dinucleotide binding"/>
    <property type="evidence" value="ECO:0007669"/>
    <property type="project" value="UniProtKB-UniRule"/>
</dbReference>
<dbReference type="Gene3D" id="1.20.990.10">
    <property type="entry name" value="NADPH-cytochrome p450 Reductase, Chain A, domain 3"/>
    <property type="match status" value="1"/>
</dbReference>
<comment type="similarity">
    <text evidence="10">In the C-terminal section; belongs to the flavoprotein pyridine nucleotide cytochrome reductase family.</text>
</comment>
<dbReference type="GO" id="GO:0005829">
    <property type="term" value="C:cytosol"/>
    <property type="evidence" value="ECO:0007669"/>
    <property type="project" value="TreeGrafter"/>
</dbReference>
<comment type="similarity">
    <text evidence="10">In the N-terminal section; belongs to the flavodoxin family.</text>
</comment>
<evidence type="ECO:0000256" key="2">
    <source>
        <dbReference type="ARBA" id="ARBA00001974"/>
    </source>
</evidence>
<dbReference type="OrthoDB" id="1856718at2759"/>
<dbReference type="InterPro" id="IPR001094">
    <property type="entry name" value="Flavdoxin-like"/>
</dbReference>
<evidence type="ECO:0000256" key="4">
    <source>
        <dbReference type="ARBA" id="ARBA00022630"/>
    </source>
</evidence>
<dbReference type="PRINTS" id="PR00371">
    <property type="entry name" value="FPNCR"/>
</dbReference>
<evidence type="ECO:0000256" key="5">
    <source>
        <dbReference type="ARBA" id="ARBA00022643"/>
    </source>
</evidence>
<dbReference type="GO" id="GO:0016651">
    <property type="term" value="F:oxidoreductase activity, acting on NAD(P)H"/>
    <property type="evidence" value="ECO:0007669"/>
    <property type="project" value="UniProtKB-UniRule"/>
</dbReference>
<gene>
    <name evidence="10" type="primary">TAH18</name>
    <name evidence="13" type="ORF">WICMUC_001927</name>
</gene>
<dbReference type="Pfam" id="PF00258">
    <property type="entry name" value="Flavodoxin_1"/>
    <property type="match status" value="1"/>
</dbReference>
<evidence type="ECO:0000256" key="6">
    <source>
        <dbReference type="ARBA" id="ARBA00022827"/>
    </source>
</evidence>
<dbReference type="PANTHER" id="PTHR19384:SF10">
    <property type="entry name" value="NADPH-DEPENDENT DIFLAVIN OXIDOREDUCTASE 1"/>
    <property type="match status" value="1"/>
</dbReference>
<protein>
    <recommendedName>
        <fullName evidence="10">NADPH-dependent diflavin oxidoreductase 1</fullName>
        <ecNumber evidence="10">1.18.1.-</ecNumber>
    </recommendedName>
    <alternativeName>
        <fullName evidence="10">NADPH-dependent FMN and FAD-containing oxidoreductase</fullName>
    </alternativeName>
</protein>
<feature type="binding site" evidence="10">
    <location>
        <begin position="513"/>
        <end position="517"/>
    </location>
    <ligand>
        <name>NADP(+)</name>
        <dbReference type="ChEBI" id="CHEBI:58349"/>
    </ligand>
</feature>
<reference evidence="13" key="2">
    <citation type="submission" date="2021-01" db="EMBL/GenBank/DDBJ databases">
        <authorList>
            <person name="Schikora-Tamarit M.A."/>
        </authorList>
    </citation>
    <scope>NUCLEOTIDE SEQUENCE</scope>
    <source>
        <strain evidence="13">CBS6341</strain>
    </source>
</reference>
<dbReference type="GO" id="GO:0016226">
    <property type="term" value="P:iron-sulfur cluster assembly"/>
    <property type="evidence" value="ECO:0007669"/>
    <property type="project" value="UniProtKB-UniRule"/>
</dbReference>
<dbReference type="GO" id="GO:0010181">
    <property type="term" value="F:FMN binding"/>
    <property type="evidence" value="ECO:0007669"/>
    <property type="project" value="UniProtKB-UniRule"/>
</dbReference>
<dbReference type="InterPro" id="IPR001433">
    <property type="entry name" value="OxRdtase_FAD/NAD-bd"/>
</dbReference>
<dbReference type="Gene3D" id="2.40.30.10">
    <property type="entry name" value="Translation factors"/>
    <property type="match status" value="1"/>
</dbReference>
<dbReference type="GO" id="GO:0050661">
    <property type="term" value="F:NADP binding"/>
    <property type="evidence" value="ECO:0007669"/>
    <property type="project" value="UniProtKB-UniRule"/>
</dbReference>
<dbReference type="SUPFAM" id="SSF52343">
    <property type="entry name" value="Ferredoxin reductase-like, C-terminal NADP-linked domain"/>
    <property type="match status" value="1"/>
</dbReference>
<feature type="binding site" evidence="10">
    <location>
        <begin position="96"/>
        <end position="105"/>
    </location>
    <ligand>
        <name>FMN</name>
        <dbReference type="ChEBI" id="CHEBI:58210"/>
    </ligand>
</feature>
<comment type="subunit">
    <text evidence="10">Interacts with DRE2; as part of the cytosolic iron-sulfur (Fe-S) protein assembly (CIA) machinery.</text>
</comment>
<dbReference type="EC" id="1.18.1.-" evidence="10"/>
<comment type="caution">
    <text evidence="13">The sequence shown here is derived from an EMBL/GenBank/DDBJ whole genome shotgun (WGS) entry which is preliminary data.</text>
</comment>
<feature type="binding site" evidence="10">
    <location>
        <begin position="377"/>
        <end position="380"/>
    </location>
    <ligand>
        <name>FAD</name>
        <dbReference type="ChEBI" id="CHEBI:57692"/>
    </ligand>
</feature>
<comment type="catalytic activity">
    <reaction evidence="9">
        <text>2 oxidized [2Fe-2S]-[protein] + NADPH = 2 reduced [2Fe-2S]-[protein] + NADP(+) + H(+)</text>
        <dbReference type="Rhea" id="RHEA:67716"/>
        <dbReference type="Rhea" id="RHEA-COMP:17327"/>
        <dbReference type="Rhea" id="RHEA-COMP:17328"/>
        <dbReference type="ChEBI" id="CHEBI:15378"/>
        <dbReference type="ChEBI" id="CHEBI:33737"/>
        <dbReference type="ChEBI" id="CHEBI:33738"/>
        <dbReference type="ChEBI" id="CHEBI:57783"/>
        <dbReference type="ChEBI" id="CHEBI:58349"/>
    </reaction>
    <physiologicalReaction direction="left-to-right" evidence="9">
        <dbReference type="Rhea" id="RHEA:67717"/>
    </physiologicalReaction>
</comment>
<feature type="binding site" evidence="10">
    <location>
        <position position="347"/>
    </location>
    <ligand>
        <name>FAD</name>
        <dbReference type="ChEBI" id="CHEBI:57692"/>
    </ligand>
</feature>
<dbReference type="Pfam" id="PF00175">
    <property type="entry name" value="NAD_binding_1"/>
    <property type="match status" value="1"/>
</dbReference>
<sequence length="588" mass="68315">MDRTIAVLYGSETGNAHDLAETLVSNLERFHFNILLSSLDTFELPRLIDLKYVIIICSTTGQGEFPSNARKFWKFMLRKKLPNNLLTNVHFTTFGLGDSSYPKFNWAIKKLHNRFLQLGAKELSKRAEADEQSSQGIDGFYVEFEKLLITNLLRLEPLDLLGLEPISEDQLLPPKIKLVINKLKPKKLTNDNLKTISLNRTNNAGLKKAIVSINRRITAEDHFQDVRHFQLFDEDIEIYSPGDTISLYPSNSVENVNQFIEILQLESVADKKVYLENLPSLMEGGIISTLTLRSLITHHLDISSIPRRSFFKLLYKFATDEREISKLKEFSSFNDPEELYNYCNRPRRSILEVLQEFFSVKIPIEYLCDLIPFIKPRLFSISSGFIKAQQKTVDLTIAVVEYQTKIKRTRKGLCTTWIKTLEENDKIIYKLNKNNLNFRENSPIIMIAPGTGIAPMRSLIQHSIESKGYDKEKLYLFFGNRYFTKDFHYREELLKYEEQNKLTLFTNFSREQQGYVQDSLYLHSKLVVKLLTSKNAIIFVCGSSGKMPTQVRITFETILQEELELSVEESKKYLLELETHNRYIQETW</sequence>
<dbReference type="SUPFAM" id="SSF52218">
    <property type="entry name" value="Flavoproteins"/>
    <property type="match status" value="1"/>
</dbReference>
<comment type="caution">
    <text evidence="10">Lacks conserved residue(s) required for the propagation of feature annotation.</text>
</comment>
<keyword evidence="7 10" id="KW-0521">NADP</keyword>
<name>A0A9P8PRN7_9ASCO</name>
<dbReference type="PANTHER" id="PTHR19384">
    <property type="entry name" value="NITRIC OXIDE SYNTHASE-RELATED"/>
    <property type="match status" value="1"/>
</dbReference>
<feature type="domain" description="Flavodoxin-like" evidence="11">
    <location>
        <begin position="5"/>
        <end position="149"/>
    </location>
</feature>
<keyword evidence="10" id="KW-0496">Mitochondrion</keyword>
<dbReference type="InterPro" id="IPR017938">
    <property type="entry name" value="Riboflavin_synthase-like_b-brl"/>
</dbReference>
<keyword evidence="5 10" id="KW-0288">FMN</keyword>
<evidence type="ECO:0000313" key="14">
    <source>
        <dbReference type="Proteomes" id="UP000769528"/>
    </source>
</evidence>
<dbReference type="GO" id="GO:0160246">
    <property type="term" value="F:NADPH-iron-sulfur [2Fe-2S] protein oxidoreductase activity"/>
    <property type="evidence" value="ECO:0007669"/>
    <property type="project" value="InterPro"/>
</dbReference>
<feature type="binding site" evidence="10">
    <location>
        <position position="131"/>
    </location>
    <ligand>
        <name>FMN</name>
        <dbReference type="ChEBI" id="CHEBI:58210"/>
    </ligand>
</feature>
<dbReference type="PROSITE" id="PS50902">
    <property type="entry name" value="FLAVODOXIN_LIKE"/>
    <property type="match status" value="1"/>
</dbReference>
<comment type="subcellular location">
    <subcellularLocation>
        <location evidence="10">Cytoplasm</location>
    </subcellularLocation>
    <subcellularLocation>
        <location evidence="10">Mitochondrion</location>
    </subcellularLocation>
    <text evidence="10">Relocalizes to mitochondria after H(2)O(2) exposure.</text>
</comment>
<keyword evidence="4 10" id="KW-0285">Flavoprotein</keyword>
<feature type="binding site" evidence="10">
    <location>
        <begin position="509"/>
        <end position="510"/>
    </location>
    <ligand>
        <name>NADP(+)</name>
        <dbReference type="ChEBI" id="CHEBI:58349"/>
    </ligand>
</feature>
<keyword evidence="3 10" id="KW-0963">Cytoplasm</keyword>
<dbReference type="Pfam" id="PF00667">
    <property type="entry name" value="FAD_binding_1"/>
    <property type="match status" value="1"/>
</dbReference>
<dbReference type="InterPro" id="IPR003097">
    <property type="entry name" value="CysJ-like_FAD-binding"/>
</dbReference>
<keyword evidence="14" id="KW-1185">Reference proteome</keyword>
<dbReference type="InterPro" id="IPR001709">
    <property type="entry name" value="Flavoprot_Pyr_Nucl_cyt_Rdtase"/>
</dbReference>
<evidence type="ECO:0000256" key="10">
    <source>
        <dbReference type="HAMAP-Rule" id="MF_03178"/>
    </source>
</evidence>
<dbReference type="HAMAP" id="MF_03178">
    <property type="entry name" value="NDOR1"/>
    <property type="match status" value="1"/>
</dbReference>
<evidence type="ECO:0000256" key="9">
    <source>
        <dbReference type="ARBA" id="ARBA00052174"/>
    </source>
</evidence>
<dbReference type="InterPro" id="IPR039261">
    <property type="entry name" value="FNR_nucleotide-bd"/>
</dbReference>
<dbReference type="InterPro" id="IPR023173">
    <property type="entry name" value="NADPH_Cyt_P450_Rdtase_alpha"/>
</dbReference>
<accession>A0A9P8PRN7</accession>
<feature type="domain" description="FAD-binding FR-type" evidence="12">
    <location>
        <begin position="204"/>
        <end position="441"/>
    </location>
</feature>
<evidence type="ECO:0000256" key="8">
    <source>
        <dbReference type="ARBA" id="ARBA00023002"/>
    </source>
</evidence>
<dbReference type="Gene3D" id="3.40.50.360">
    <property type="match status" value="1"/>
</dbReference>
<reference evidence="13" key="1">
    <citation type="journal article" date="2021" name="Open Biol.">
        <title>Shared evolutionary footprints suggest mitochondrial oxidative damage underlies multiple complex I losses in fungi.</title>
        <authorList>
            <person name="Schikora-Tamarit M.A."/>
            <person name="Marcet-Houben M."/>
            <person name="Nosek J."/>
            <person name="Gabaldon T."/>
        </authorList>
    </citation>
    <scope>NUCLEOTIDE SEQUENCE</scope>
    <source>
        <strain evidence="13">CBS6341</strain>
    </source>
</reference>
<dbReference type="EMBL" id="JAEUBF010000556">
    <property type="protein sequence ID" value="KAH3677021.1"/>
    <property type="molecule type" value="Genomic_DNA"/>
</dbReference>
<dbReference type="InterPro" id="IPR028879">
    <property type="entry name" value="NDOR1"/>
</dbReference>
<comment type="function">
    <text evidence="10">NADPH-dependent reductase which is a central component of the cytosolic iron-sulfur (Fe-S) protein assembly (CIA) machinery. Transfers electrons from NADPH via its FAD and FMN prosthetic groups to the [2Fe-2S] cluster of DRE2, another key component of the CIA machinery. In turn, this reduced cluster provides electrons for assembly of cytosolic iron-sulfur cluster proteins. Positively controls H(2)O(2)-induced cell death.</text>
</comment>
<dbReference type="Proteomes" id="UP000769528">
    <property type="component" value="Unassembled WGS sequence"/>
</dbReference>
<feature type="binding site" evidence="10">
    <location>
        <begin position="412"/>
        <end position="415"/>
    </location>
    <ligand>
        <name>FAD</name>
        <dbReference type="ChEBI" id="CHEBI:57692"/>
    </ligand>
</feature>
<dbReference type="GO" id="GO:0005739">
    <property type="term" value="C:mitochondrion"/>
    <property type="evidence" value="ECO:0007669"/>
    <property type="project" value="UniProtKB-SubCell"/>
</dbReference>
<organism evidence="13 14">
    <name type="scientific">Wickerhamomyces mucosus</name>
    <dbReference type="NCBI Taxonomy" id="1378264"/>
    <lineage>
        <taxon>Eukaryota</taxon>
        <taxon>Fungi</taxon>
        <taxon>Dikarya</taxon>
        <taxon>Ascomycota</taxon>
        <taxon>Saccharomycotina</taxon>
        <taxon>Saccharomycetes</taxon>
        <taxon>Phaffomycetales</taxon>
        <taxon>Wickerhamomycetaceae</taxon>
        <taxon>Wickerhamomyces</taxon>
    </lineage>
</organism>
<evidence type="ECO:0000259" key="12">
    <source>
        <dbReference type="PROSITE" id="PS51384"/>
    </source>
</evidence>
<dbReference type="PRINTS" id="PR00369">
    <property type="entry name" value="FLAVODOXIN"/>
</dbReference>
<dbReference type="InterPro" id="IPR017927">
    <property type="entry name" value="FAD-bd_FR_type"/>
</dbReference>
<dbReference type="Gene3D" id="3.40.50.80">
    <property type="entry name" value="Nucleotide-binding domain of ferredoxin-NADP reductase (FNR) module"/>
    <property type="match status" value="1"/>
</dbReference>